<dbReference type="Pfam" id="PF19706">
    <property type="entry name" value="DUF6203"/>
    <property type="match status" value="1"/>
</dbReference>
<sequence>MKRILQLLATRWLARTPMGLVVVAVGWWLARRRRAGGPGERKDASRHPGRKSGNPYVWQGPSSRNRK</sequence>
<evidence type="ECO:0000313" key="3">
    <source>
        <dbReference type="EMBL" id="OUC79952.1"/>
    </source>
</evidence>
<feature type="transmembrane region" description="Helical" evidence="2">
    <location>
        <begin position="12"/>
        <end position="30"/>
    </location>
</feature>
<evidence type="ECO:0000256" key="2">
    <source>
        <dbReference type="SAM" id="Phobius"/>
    </source>
</evidence>
<keyword evidence="4" id="KW-1185">Reference proteome</keyword>
<dbReference type="InterPro" id="IPR045777">
    <property type="entry name" value="DUF6203"/>
</dbReference>
<name>A0A243QDZ2_9ACTN</name>
<keyword evidence="2" id="KW-1133">Transmembrane helix</keyword>
<accession>A0A243QDZ2</accession>
<keyword evidence="2" id="KW-0472">Membrane</keyword>
<keyword evidence="2" id="KW-0812">Transmembrane</keyword>
<dbReference type="Proteomes" id="UP000194761">
    <property type="component" value="Unassembled WGS sequence"/>
</dbReference>
<dbReference type="AlphaFoldDB" id="A0A243QDZ2"/>
<reference evidence="3 4" key="1">
    <citation type="submission" date="2017-05" db="EMBL/GenBank/DDBJ databases">
        <title>Biotechnological potential of actinobacteria isolated from South African environments.</title>
        <authorList>
            <person name="Le Roes-Hill M."/>
            <person name="Prins A."/>
            <person name="Durrell K.A."/>
        </authorList>
    </citation>
    <scope>NUCLEOTIDE SEQUENCE [LARGE SCALE GENOMIC DNA]</scope>
    <source>
        <strain evidence="3">M26</strain>
    </source>
</reference>
<comment type="caution">
    <text evidence="3">The sequence shown here is derived from an EMBL/GenBank/DDBJ whole genome shotgun (WGS) entry which is preliminary data.</text>
</comment>
<protein>
    <submittedName>
        <fullName evidence="3">Uncharacterized protein</fullName>
    </submittedName>
</protein>
<proteinExistence type="predicted"/>
<dbReference type="RefSeq" id="WP_086579000.1">
    <property type="nucleotide sequence ID" value="NZ_NGFP01000410.1"/>
</dbReference>
<feature type="region of interest" description="Disordered" evidence="1">
    <location>
        <begin position="34"/>
        <end position="67"/>
    </location>
</feature>
<dbReference type="EMBL" id="NGFP01000410">
    <property type="protein sequence ID" value="OUC79952.1"/>
    <property type="molecule type" value="Genomic_DNA"/>
</dbReference>
<evidence type="ECO:0000313" key="4">
    <source>
        <dbReference type="Proteomes" id="UP000194761"/>
    </source>
</evidence>
<evidence type="ECO:0000256" key="1">
    <source>
        <dbReference type="SAM" id="MobiDB-lite"/>
    </source>
</evidence>
<gene>
    <name evidence="3" type="ORF">CA984_42725</name>
</gene>
<organism evidence="3 4">
    <name type="scientific">Streptosporangium minutum</name>
    <dbReference type="NCBI Taxonomy" id="569862"/>
    <lineage>
        <taxon>Bacteria</taxon>
        <taxon>Bacillati</taxon>
        <taxon>Actinomycetota</taxon>
        <taxon>Actinomycetes</taxon>
        <taxon>Streptosporangiales</taxon>
        <taxon>Streptosporangiaceae</taxon>
        <taxon>Streptosporangium</taxon>
    </lineage>
</organism>